<reference evidence="1" key="1">
    <citation type="journal article" date="2015" name="Nature">
        <title>Complex archaea that bridge the gap between prokaryotes and eukaryotes.</title>
        <authorList>
            <person name="Spang A."/>
            <person name="Saw J.H."/>
            <person name="Jorgensen S.L."/>
            <person name="Zaremba-Niedzwiedzka K."/>
            <person name="Martijn J."/>
            <person name="Lind A.E."/>
            <person name="van Eijk R."/>
            <person name="Schleper C."/>
            <person name="Guy L."/>
            <person name="Ettema T.J."/>
        </authorList>
    </citation>
    <scope>NUCLEOTIDE SEQUENCE</scope>
</reference>
<gene>
    <name evidence="1" type="ORF">LCGC14_1921800</name>
</gene>
<name>A0A0F9I4F3_9ZZZZ</name>
<proteinExistence type="predicted"/>
<feature type="non-terminal residue" evidence="1">
    <location>
        <position position="1"/>
    </location>
</feature>
<dbReference type="AlphaFoldDB" id="A0A0F9I4F3"/>
<protein>
    <recommendedName>
        <fullName evidence="2">AMP-dependent synthetase/ligase domain-containing protein</fullName>
    </recommendedName>
</protein>
<evidence type="ECO:0008006" key="2">
    <source>
        <dbReference type="Google" id="ProtNLM"/>
    </source>
</evidence>
<evidence type="ECO:0000313" key="1">
    <source>
        <dbReference type="EMBL" id="KKL88725.1"/>
    </source>
</evidence>
<sequence length="105" mass="11815">QSHVEDVNRSVAEDEMLSGCQVHRFVVLHKELDADDGELTRTRKVRRKIIEEKYADIIAALYDGSKQVSTETEVTYEDGRKGSIKATLEIRDAAVQPTSHKMAAE</sequence>
<dbReference type="EMBL" id="LAZR01020479">
    <property type="protein sequence ID" value="KKL88725.1"/>
    <property type="molecule type" value="Genomic_DNA"/>
</dbReference>
<accession>A0A0F9I4F3</accession>
<comment type="caution">
    <text evidence="1">The sequence shown here is derived from an EMBL/GenBank/DDBJ whole genome shotgun (WGS) entry which is preliminary data.</text>
</comment>
<organism evidence="1">
    <name type="scientific">marine sediment metagenome</name>
    <dbReference type="NCBI Taxonomy" id="412755"/>
    <lineage>
        <taxon>unclassified sequences</taxon>
        <taxon>metagenomes</taxon>
        <taxon>ecological metagenomes</taxon>
    </lineage>
</organism>